<evidence type="ECO:0000313" key="1">
    <source>
        <dbReference type="EMBL" id="JAP12090.1"/>
    </source>
</evidence>
<name>A0A0V0GVZ1_SOLCH</name>
<accession>A0A0V0GVZ1</accession>
<proteinExistence type="predicted"/>
<feature type="non-terminal residue" evidence="1">
    <location>
        <position position="1"/>
    </location>
</feature>
<dbReference type="EMBL" id="GEDG01030161">
    <property type="protein sequence ID" value="JAP12090.1"/>
    <property type="molecule type" value="Transcribed_RNA"/>
</dbReference>
<reference evidence="1" key="1">
    <citation type="submission" date="2015-12" db="EMBL/GenBank/DDBJ databases">
        <title>Gene expression during late stages of embryo sac development: a critical building block for successful pollen-pistil interactions.</title>
        <authorList>
            <person name="Liu Y."/>
            <person name="Joly V."/>
            <person name="Sabar M."/>
            <person name="Matton D.P."/>
        </authorList>
    </citation>
    <scope>NUCLEOTIDE SEQUENCE</scope>
</reference>
<dbReference type="AlphaFoldDB" id="A0A0V0GVZ1"/>
<protein>
    <submittedName>
        <fullName evidence="1">Putative ovule protein</fullName>
    </submittedName>
</protein>
<sequence>FLKNNIKQPSQRLHTFLVYALPKIHRNLIRSSCSSTVQPTNSTFDLLDLKTPTIPDVFRSAPNHPTQCLSPLLRLRVCGSMLAIFA</sequence>
<organism evidence="1">
    <name type="scientific">Solanum chacoense</name>
    <name type="common">Chaco potato</name>
    <dbReference type="NCBI Taxonomy" id="4108"/>
    <lineage>
        <taxon>Eukaryota</taxon>
        <taxon>Viridiplantae</taxon>
        <taxon>Streptophyta</taxon>
        <taxon>Embryophyta</taxon>
        <taxon>Tracheophyta</taxon>
        <taxon>Spermatophyta</taxon>
        <taxon>Magnoliopsida</taxon>
        <taxon>eudicotyledons</taxon>
        <taxon>Gunneridae</taxon>
        <taxon>Pentapetalae</taxon>
        <taxon>asterids</taxon>
        <taxon>lamiids</taxon>
        <taxon>Solanales</taxon>
        <taxon>Solanaceae</taxon>
        <taxon>Solanoideae</taxon>
        <taxon>Solaneae</taxon>
        <taxon>Solanum</taxon>
    </lineage>
</organism>